<gene>
    <name evidence="2" type="ORF">PODLI_1B004763</name>
</gene>
<proteinExistence type="predicted"/>
<evidence type="ECO:0000313" key="2">
    <source>
        <dbReference type="EMBL" id="CAI5781516.1"/>
    </source>
</evidence>
<dbReference type="Proteomes" id="UP001178461">
    <property type="component" value="Chromosome 8"/>
</dbReference>
<sequence length="165" mass="17908">MAFSPPPPEQPAIPLAQGQWQREQLVGGLAPRMSTFIAVREVQLSERPCQHLPFPCPAGAHDTALARSLTHIRTPQFSETGISQVHTARESQEQNTKQDGAARESQDQAANLPVSLSTAAASVLAILLGHRRQVAGSSHKARSPCQLQSFAYFPLLLLRSWLPGC</sequence>
<accession>A0AA35KQ15</accession>
<keyword evidence="3" id="KW-1185">Reference proteome</keyword>
<evidence type="ECO:0000313" key="3">
    <source>
        <dbReference type="Proteomes" id="UP001178461"/>
    </source>
</evidence>
<dbReference type="EMBL" id="OX395133">
    <property type="protein sequence ID" value="CAI5781516.1"/>
    <property type="molecule type" value="Genomic_DNA"/>
</dbReference>
<protein>
    <submittedName>
        <fullName evidence="2">Uncharacterized protein</fullName>
    </submittedName>
</protein>
<name>A0AA35KQ15_9SAUR</name>
<evidence type="ECO:0000256" key="1">
    <source>
        <dbReference type="SAM" id="MobiDB-lite"/>
    </source>
</evidence>
<feature type="region of interest" description="Disordered" evidence="1">
    <location>
        <begin position="87"/>
        <end position="110"/>
    </location>
</feature>
<dbReference type="AlphaFoldDB" id="A0AA35KQ15"/>
<organism evidence="2 3">
    <name type="scientific">Podarcis lilfordi</name>
    <name type="common">Lilford's wall lizard</name>
    <dbReference type="NCBI Taxonomy" id="74358"/>
    <lineage>
        <taxon>Eukaryota</taxon>
        <taxon>Metazoa</taxon>
        <taxon>Chordata</taxon>
        <taxon>Craniata</taxon>
        <taxon>Vertebrata</taxon>
        <taxon>Euteleostomi</taxon>
        <taxon>Lepidosauria</taxon>
        <taxon>Squamata</taxon>
        <taxon>Bifurcata</taxon>
        <taxon>Unidentata</taxon>
        <taxon>Episquamata</taxon>
        <taxon>Laterata</taxon>
        <taxon>Lacertibaenia</taxon>
        <taxon>Lacertidae</taxon>
        <taxon>Podarcis</taxon>
    </lineage>
</organism>
<reference evidence="2" key="1">
    <citation type="submission" date="2022-12" db="EMBL/GenBank/DDBJ databases">
        <authorList>
            <person name="Alioto T."/>
            <person name="Alioto T."/>
            <person name="Gomez Garrido J."/>
        </authorList>
    </citation>
    <scope>NUCLEOTIDE SEQUENCE</scope>
</reference>